<feature type="domain" description="D-isomer specific 2-hydroxyacid dehydrogenase NAD-binding" evidence="3">
    <location>
        <begin position="102"/>
        <end position="272"/>
    </location>
</feature>
<dbReference type="CDD" id="cd12164">
    <property type="entry name" value="GDH_like_2"/>
    <property type="match status" value="1"/>
</dbReference>
<reference evidence="4 5" key="1">
    <citation type="submission" date="2016-11" db="EMBL/GenBank/DDBJ databases">
        <authorList>
            <person name="Jaros S."/>
            <person name="Januszkiewicz K."/>
            <person name="Wedrychowicz H."/>
        </authorList>
    </citation>
    <scope>NUCLEOTIDE SEQUENCE [LARGE SCALE GENOMIC DNA]</scope>
    <source>
        <strain evidence="4 5">DSM 18899</strain>
    </source>
</reference>
<dbReference type="STRING" id="1121279.SAMN02745887_01939"/>
<keyword evidence="2" id="KW-0520">NAD</keyword>
<organism evidence="4 5">
    <name type="scientific">Chitinimonas taiwanensis DSM 18899</name>
    <dbReference type="NCBI Taxonomy" id="1121279"/>
    <lineage>
        <taxon>Bacteria</taxon>
        <taxon>Pseudomonadati</taxon>
        <taxon>Pseudomonadota</taxon>
        <taxon>Betaproteobacteria</taxon>
        <taxon>Neisseriales</taxon>
        <taxon>Chitinibacteraceae</taxon>
        <taxon>Chitinimonas</taxon>
    </lineage>
</organism>
<dbReference type="Proteomes" id="UP000186513">
    <property type="component" value="Unassembled WGS sequence"/>
</dbReference>
<dbReference type="PANTHER" id="PTHR43333:SF1">
    <property type="entry name" value="D-ISOMER SPECIFIC 2-HYDROXYACID DEHYDROGENASE NAD-BINDING DOMAIN-CONTAINING PROTEIN"/>
    <property type="match status" value="1"/>
</dbReference>
<evidence type="ECO:0000313" key="5">
    <source>
        <dbReference type="Proteomes" id="UP000186513"/>
    </source>
</evidence>
<keyword evidence="1" id="KW-0560">Oxidoreductase</keyword>
<dbReference type="SUPFAM" id="SSF51735">
    <property type="entry name" value="NAD(P)-binding Rossmann-fold domains"/>
    <property type="match status" value="1"/>
</dbReference>
<dbReference type="OrthoDB" id="9787219at2"/>
<dbReference type="GO" id="GO:0016491">
    <property type="term" value="F:oxidoreductase activity"/>
    <property type="evidence" value="ECO:0007669"/>
    <property type="project" value="UniProtKB-KW"/>
</dbReference>
<gene>
    <name evidence="4" type="ORF">SAMN02745887_01939</name>
</gene>
<dbReference type="AlphaFoldDB" id="A0A1K2HIS0"/>
<evidence type="ECO:0000259" key="3">
    <source>
        <dbReference type="Pfam" id="PF02826"/>
    </source>
</evidence>
<keyword evidence="4" id="KW-0670">Pyruvate</keyword>
<name>A0A1K2HIS0_9NEIS</name>
<dbReference type="InterPro" id="IPR036291">
    <property type="entry name" value="NAD(P)-bd_dom_sf"/>
</dbReference>
<sequence length="307" mass="33048">MLYIHVPEQGDHWQALLQAALPEMPVLAAPSEVDTDQVRFLATWRPPEGLFARFPRLEAVFALGAGVDRFLARPDLDPAVALIRLSDAGMARQMLEYVQFGLLRFQRRMDEYRALQTQGSWQVLAQRDASELRVSVLGLGAIGGQVALGLAAAGYRVSGWSRSAKALPGVRCLHGEAALDTLLGETDALVMILPNTPATRGLLDARRLQLLPSGAIVINAGRGEQLDLDALLAGLRSGALGGAQLDVFPEEPLPAEHPAWQTPRLHITPHVAAMTLPAPSALQVAANLRALLAGQRPQGLVDRARAY</sequence>
<evidence type="ECO:0000313" key="4">
    <source>
        <dbReference type="EMBL" id="SFZ76401.1"/>
    </source>
</evidence>
<dbReference type="GO" id="GO:0051287">
    <property type="term" value="F:NAD binding"/>
    <property type="evidence" value="ECO:0007669"/>
    <property type="project" value="InterPro"/>
</dbReference>
<protein>
    <submittedName>
        <fullName evidence="4">Glyoxylate/hydroxypyruvate reductase A</fullName>
    </submittedName>
</protein>
<keyword evidence="5" id="KW-1185">Reference proteome</keyword>
<dbReference type="Gene3D" id="3.40.50.720">
    <property type="entry name" value="NAD(P)-binding Rossmann-like Domain"/>
    <property type="match status" value="2"/>
</dbReference>
<evidence type="ECO:0000256" key="1">
    <source>
        <dbReference type="ARBA" id="ARBA00023002"/>
    </source>
</evidence>
<evidence type="ECO:0000256" key="2">
    <source>
        <dbReference type="ARBA" id="ARBA00023027"/>
    </source>
</evidence>
<accession>A0A1K2HIS0</accession>
<proteinExistence type="predicted"/>
<dbReference type="PANTHER" id="PTHR43333">
    <property type="entry name" value="2-HACID_DH_C DOMAIN-CONTAINING PROTEIN"/>
    <property type="match status" value="1"/>
</dbReference>
<dbReference type="RefSeq" id="WP_072428458.1">
    <property type="nucleotide sequence ID" value="NZ_FPKR01000007.1"/>
</dbReference>
<dbReference type="EMBL" id="FPKR01000007">
    <property type="protein sequence ID" value="SFZ76401.1"/>
    <property type="molecule type" value="Genomic_DNA"/>
</dbReference>
<dbReference type="Pfam" id="PF02826">
    <property type="entry name" value="2-Hacid_dh_C"/>
    <property type="match status" value="1"/>
</dbReference>
<dbReference type="InterPro" id="IPR006140">
    <property type="entry name" value="D-isomer_DH_NAD-bd"/>
</dbReference>